<dbReference type="EMBL" id="JAVLVT010000005">
    <property type="protein sequence ID" value="MDS1271101.1"/>
    <property type="molecule type" value="Genomic_DNA"/>
</dbReference>
<dbReference type="PROSITE" id="PS51257">
    <property type="entry name" value="PROKAR_LIPOPROTEIN"/>
    <property type="match status" value="1"/>
</dbReference>
<protein>
    <recommendedName>
        <fullName evidence="4">Phosphate-binding protein</fullName>
    </recommendedName>
</protein>
<evidence type="ECO:0000313" key="7">
    <source>
        <dbReference type="EMBL" id="MDS1271101.1"/>
    </source>
</evidence>
<evidence type="ECO:0000256" key="2">
    <source>
        <dbReference type="ARBA" id="ARBA00022448"/>
    </source>
</evidence>
<evidence type="ECO:0000259" key="6">
    <source>
        <dbReference type="Pfam" id="PF12849"/>
    </source>
</evidence>
<dbReference type="Proteomes" id="UP001250214">
    <property type="component" value="Unassembled WGS sequence"/>
</dbReference>
<name>A0ABU2H732_9ACTN</name>
<dbReference type="SUPFAM" id="SSF53850">
    <property type="entry name" value="Periplasmic binding protein-like II"/>
    <property type="match status" value="1"/>
</dbReference>
<keyword evidence="2 4" id="KW-0813">Transport</keyword>
<proteinExistence type="inferred from homology"/>
<comment type="similarity">
    <text evidence="1 4">Belongs to the PstS family.</text>
</comment>
<reference evidence="8" key="1">
    <citation type="submission" date="2023-07" db="EMBL/GenBank/DDBJ databases">
        <title>Novel species in the genus Lipingzhangella isolated from Sambhar Salt Lake.</title>
        <authorList>
            <person name="Jiya N."/>
            <person name="Kajale S."/>
            <person name="Sharma A."/>
        </authorList>
    </citation>
    <scope>NUCLEOTIDE SEQUENCE [LARGE SCALE GENOMIC DNA]</scope>
    <source>
        <strain evidence="8">LS1_29</strain>
    </source>
</reference>
<organism evidence="7 8">
    <name type="scientific">Lipingzhangella rawalii</name>
    <dbReference type="NCBI Taxonomy" id="2055835"/>
    <lineage>
        <taxon>Bacteria</taxon>
        <taxon>Bacillati</taxon>
        <taxon>Actinomycetota</taxon>
        <taxon>Actinomycetes</taxon>
        <taxon>Streptosporangiales</taxon>
        <taxon>Nocardiopsidaceae</taxon>
        <taxon>Lipingzhangella</taxon>
    </lineage>
</organism>
<dbReference type="CDD" id="cd13565">
    <property type="entry name" value="PBP2_PstS"/>
    <property type="match status" value="1"/>
</dbReference>
<keyword evidence="3 4" id="KW-0592">Phosphate transport</keyword>
<gene>
    <name evidence="7" type="primary">pstS</name>
    <name evidence="7" type="ORF">RIF23_12420</name>
</gene>
<feature type="chain" id="PRO_5047258263" description="Phosphate-binding protein" evidence="5">
    <location>
        <begin position="26"/>
        <end position="356"/>
    </location>
</feature>
<evidence type="ECO:0000256" key="1">
    <source>
        <dbReference type="ARBA" id="ARBA00008725"/>
    </source>
</evidence>
<dbReference type="Pfam" id="PF12849">
    <property type="entry name" value="PBP_like_2"/>
    <property type="match status" value="1"/>
</dbReference>
<dbReference type="RefSeq" id="WP_310912647.1">
    <property type="nucleotide sequence ID" value="NZ_JAVLVT010000005.1"/>
</dbReference>
<evidence type="ECO:0000256" key="5">
    <source>
        <dbReference type="SAM" id="SignalP"/>
    </source>
</evidence>
<comment type="caution">
    <text evidence="7">The sequence shown here is derived from an EMBL/GenBank/DDBJ whole genome shotgun (WGS) entry which is preliminary data.</text>
</comment>
<evidence type="ECO:0000256" key="4">
    <source>
        <dbReference type="PIRNR" id="PIRNR002756"/>
    </source>
</evidence>
<dbReference type="InterPro" id="IPR024370">
    <property type="entry name" value="PBP_domain"/>
</dbReference>
<dbReference type="PIRSF" id="PIRSF002756">
    <property type="entry name" value="PstS"/>
    <property type="match status" value="1"/>
</dbReference>
<keyword evidence="5" id="KW-0732">Signal</keyword>
<evidence type="ECO:0000313" key="8">
    <source>
        <dbReference type="Proteomes" id="UP001250214"/>
    </source>
</evidence>
<accession>A0ABU2H732</accession>
<sequence>MRNWRSTTAVLAVIPLLATACDAEAQGEGGDLSADLTGAGATFPNPLFQDWQYEYAFEQPGVHINYQSIGSGGGIEQFLQDTVDFGSSERYLDDDELDAARDQRGCDPIQFPVIFGSVVPAVDNPDLEGLVLDAATLAAIFDREITSYDDEAIAELNPDMDLPDQEIVPVHRSDGSGTTYVFTNYLSHEVEEWDEEYGAHTEIDWAEGTVGGQGNEGVAGGVLQNEGGFGYLNQSYIQEEDDLYPVSVINADGNAIEPTLEATTAASDEAEIPEDYRFDINDVGGEGFPIAGTNWIFAYECGYDDDTAEALRDYWTWATQTEEADELAVELGYAPMGPELKERVAGEIERINVEDE</sequence>
<keyword evidence="8" id="KW-1185">Reference proteome</keyword>
<dbReference type="InterPro" id="IPR050962">
    <property type="entry name" value="Phosphate-bind_PstS"/>
</dbReference>
<evidence type="ECO:0000256" key="3">
    <source>
        <dbReference type="ARBA" id="ARBA00022592"/>
    </source>
</evidence>
<feature type="signal peptide" evidence="5">
    <location>
        <begin position="1"/>
        <end position="25"/>
    </location>
</feature>
<dbReference type="PANTHER" id="PTHR42996:SF1">
    <property type="entry name" value="PHOSPHATE-BINDING PROTEIN PSTS"/>
    <property type="match status" value="1"/>
</dbReference>
<dbReference type="NCBIfam" id="TIGR00975">
    <property type="entry name" value="3a0107s03"/>
    <property type="match status" value="1"/>
</dbReference>
<feature type="domain" description="PBP" evidence="6">
    <location>
        <begin position="33"/>
        <end position="318"/>
    </location>
</feature>
<dbReference type="InterPro" id="IPR005673">
    <property type="entry name" value="ABC_phos-bd_PstS"/>
</dbReference>
<dbReference type="PANTHER" id="PTHR42996">
    <property type="entry name" value="PHOSPHATE-BINDING PROTEIN PSTS"/>
    <property type="match status" value="1"/>
</dbReference>
<dbReference type="Gene3D" id="3.40.190.10">
    <property type="entry name" value="Periplasmic binding protein-like II"/>
    <property type="match status" value="2"/>
</dbReference>